<comment type="caution">
    <text evidence="6">The sequence shown here is derived from an EMBL/GenBank/DDBJ whole genome shotgun (WGS) entry which is preliminary data.</text>
</comment>
<dbReference type="PANTHER" id="PTHR43179">
    <property type="entry name" value="RHAMNOSYLTRANSFERASE WBBL"/>
    <property type="match status" value="1"/>
</dbReference>
<evidence type="ECO:0000256" key="3">
    <source>
        <dbReference type="ARBA" id="ARBA00022676"/>
    </source>
</evidence>
<dbReference type="CDD" id="cd04186">
    <property type="entry name" value="GT_2_like_c"/>
    <property type="match status" value="1"/>
</dbReference>
<organism evidence="6 7">
    <name type="scientific">Paenibacillus athensensis</name>
    <dbReference type="NCBI Taxonomy" id="1967502"/>
    <lineage>
        <taxon>Bacteria</taxon>
        <taxon>Bacillati</taxon>
        <taxon>Bacillota</taxon>
        <taxon>Bacilli</taxon>
        <taxon>Bacillales</taxon>
        <taxon>Paenibacillaceae</taxon>
        <taxon>Paenibacillus</taxon>
    </lineage>
</organism>
<name>A0A4Y8PRV0_9BACL</name>
<dbReference type="OrthoDB" id="8936324at2"/>
<dbReference type="SUPFAM" id="SSF53448">
    <property type="entry name" value="Nucleotide-diphospho-sugar transferases"/>
    <property type="match status" value="1"/>
</dbReference>
<evidence type="ECO:0000256" key="1">
    <source>
        <dbReference type="ARBA" id="ARBA00004776"/>
    </source>
</evidence>
<evidence type="ECO:0000259" key="5">
    <source>
        <dbReference type="Pfam" id="PF00535"/>
    </source>
</evidence>
<dbReference type="Pfam" id="PF00535">
    <property type="entry name" value="Glycos_transf_2"/>
    <property type="match status" value="1"/>
</dbReference>
<dbReference type="Proteomes" id="UP000298246">
    <property type="component" value="Unassembled WGS sequence"/>
</dbReference>
<dbReference type="AlphaFoldDB" id="A0A4Y8PRV0"/>
<gene>
    <name evidence="6" type="ORF">B5M42_22870</name>
</gene>
<proteinExistence type="inferred from homology"/>
<dbReference type="EMBL" id="MYFO01000048">
    <property type="protein sequence ID" value="TFE83498.1"/>
    <property type="molecule type" value="Genomic_DNA"/>
</dbReference>
<evidence type="ECO:0000313" key="6">
    <source>
        <dbReference type="EMBL" id="TFE83498.1"/>
    </source>
</evidence>
<dbReference type="InterPro" id="IPR029044">
    <property type="entry name" value="Nucleotide-diphossugar_trans"/>
</dbReference>
<sequence length="242" mass="27380">MPLTSIIIPNFNGLGLLRDCVASIRRHTSLPYEIIVVDNGSKDGSLDYCARERLKVVSLPYNRGFPAACNLGLKLATGDDLMLLNNDTQATPNWLDNMQRCLHSADDIGMVGPMTNYASGKQQIAEPFTTIADFAARYNNPDPGKWQETARLVGICLLFRRELTEQLGLLDERFGQGHFEDDDLCYRTRLSGRRLMMAGDVFLFHHGSSSFKKEARDIVQELLRRNRQLFIDKWGVDPHSFI</sequence>
<dbReference type="GO" id="GO:0016757">
    <property type="term" value="F:glycosyltransferase activity"/>
    <property type="evidence" value="ECO:0007669"/>
    <property type="project" value="UniProtKB-KW"/>
</dbReference>
<comment type="pathway">
    <text evidence="1">Cell wall biogenesis; cell wall polysaccharide biosynthesis.</text>
</comment>
<evidence type="ECO:0000313" key="7">
    <source>
        <dbReference type="Proteomes" id="UP000298246"/>
    </source>
</evidence>
<reference evidence="6 7" key="1">
    <citation type="submission" date="2017-03" db="EMBL/GenBank/DDBJ databases">
        <title>Isolation of Levoglucosan Utilizing Bacteria.</title>
        <authorList>
            <person name="Arya A.S."/>
        </authorList>
    </citation>
    <scope>NUCLEOTIDE SEQUENCE [LARGE SCALE GENOMIC DNA]</scope>
    <source>
        <strain evidence="6 7">MEC069</strain>
    </source>
</reference>
<keyword evidence="3" id="KW-0328">Glycosyltransferase</keyword>
<dbReference type="InterPro" id="IPR001173">
    <property type="entry name" value="Glyco_trans_2-like"/>
</dbReference>
<protein>
    <submittedName>
        <fullName evidence="6">Glycosyl transferase family 2</fullName>
    </submittedName>
</protein>
<accession>A0A4Y8PRV0</accession>
<keyword evidence="4 6" id="KW-0808">Transferase</keyword>
<dbReference type="PANTHER" id="PTHR43179:SF12">
    <property type="entry name" value="GALACTOFURANOSYLTRANSFERASE GLFT2"/>
    <property type="match status" value="1"/>
</dbReference>
<comment type="similarity">
    <text evidence="2">Belongs to the glycosyltransferase 2 family.</text>
</comment>
<dbReference type="RefSeq" id="WP_134757154.1">
    <property type="nucleotide sequence ID" value="NZ_MYFO02000002.1"/>
</dbReference>
<feature type="domain" description="Glycosyltransferase 2-like" evidence="5">
    <location>
        <begin position="5"/>
        <end position="167"/>
    </location>
</feature>
<dbReference type="Gene3D" id="3.90.550.10">
    <property type="entry name" value="Spore Coat Polysaccharide Biosynthesis Protein SpsA, Chain A"/>
    <property type="match status" value="1"/>
</dbReference>
<evidence type="ECO:0000256" key="2">
    <source>
        <dbReference type="ARBA" id="ARBA00006739"/>
    </source>
</evidence>
<keyword evidence="7" id="KW-1185">Reference proteome</keyword>
<evidence type="ECO:0000256" key="4">
    <source>
        <dbReference type="ARBA" id="ARBA00022679"/>
    </source>
</evidence>